<dbReference type="PANTHER" id="PTHR30217">
    <property type="entry name" value="PEPTIDASE U32 FAMILY"/>
    <property type="match status" value="1"/>
</dbReference>
<dbReference type="GO" id="GO:0008233">
    <property type="term" value="F:peptidase activity"/>
    <property type="evidence" value="ECO:0007669"/>
    <property type="project" value="UniProtKB-KW"/>
</dbReference>
<dbReference type="InterPro" id="IPR032525">
    <property type="entry name" value="Peptidase_U32_C"/>
</dbReference>
<gene>
    <name evidence="5" type="ORF">EPICR_30215</name>
</gene>
<keyword evidence="1" id="KW-0645">Protease</keyword>
<dbReference type="GO" id="GO:0006508">
    <property type="term" value="P:proteolysis"/>
    <property type="evidence" value="ECO:0007669"/>
    <property type="project" value="UniProtKB-KW"/>
</dbReference>
<dbReference type="Pfam" id="PF16325">
    <property type="entry name" value="Peptidase_U32_C"/>
    <property type="match status" value="1"/>
</dbReference>
<reference evidence="5" key="1">
    <citation type="submission" date="2019-01" db="EMBL/GenBank/DDBJ databases">
        <authorList>
            <consortium name="Genoscope - CEA"/>
            <person name="William W."/>
        </authorList>
    </citation>
    <scope>NUCLEOTIDE SEQUENCE</scope>
    <source>
        <strain evidence="5">CR-1</strain>
    </source>
</reference>
<name>A0A484HGE2_9BACT</name>
<dbReference type="AlphaFoldDB" id="A0A484HGE2"/>
<dbReference type="Pfam" id="PF01136">
    <property type="entry name" value="Peptidase_U32"/>
    <property type="match status" value="1"/>
</dbReference>
<evidence type="ECO:0000259" key="4">
    <source>
        <dbReference type="Pfam" id="PF16325"/>
    </source>
</evidence>
<feature type="domain" description="Peptidase family U32 C-terminal" evidence="4">
    <location>
        <begin position="328"/>
        <end position="403"/>
    </location>
</feature>
<evidence type="ECO:0000256" key="3">
    <source>
        <dbReference type="ARBA" id="ARBA00038374"/>
    </source>
</evidence>
<evidence type="ECO:0000256" key="1">
    <source>
        <dbReference type="ARBA" id="ARBA00022670"/>
    </source>
</evidence>
<organism evidence="5">
    <name type="scientific">uncultured Desulfobacteraceae bacterium</name>
    <dbReference type="NCBI Taxonomy" id="218296"/>
    <lineage>
        <taxon>Bacteria</taxon>
        <taxon>Pseudomonadati</taxon>
        <taxon>Thermodesulfobacteriota</taxon>
        <taxon>Desulfobacteria</taxon>
        <taxon>Desulfobacterales</taxon>
        <taxon>Desulfobacteraceae</taxon>
        <taxon>environmental samples</taxon>
    </lineage>
</organism>
<evidence type="ECO:0000313" key="5">
    <source>
        <dbReference type="EMBL" id="VEN74280.1"/>
    </source>
</evidence>
<dbReference type="PANTHER" id="PTHR30217:SF6">
    <property type="entry name" value="TRNA HYDROXYLATION PROTEIN P"/>
    <property type="match status" value="1"/>
</dbReference>
<sequence length="408" mass="44807">MKTENSKIELLAPAGNPEKLEIAIHYGADAVYLGGKDFSLRNFSGNFTPKEMRQGVELAHDKGVKVYVACNIFPRTHEFGAISDFLASVNEIGPDAVIIADPGVFLLAKEKAPGIPVHISVQANTVNAGAALFWEKMGATRINTARELSLGEVSEIASRTSLEIESFVHGAMCVSYSGRCLLSALMSGRDANRGSCSHPCRWKYAVMEEKRPGRYMPVAEDARGTYIFNSKDLCMAAHIPEMIKAGVNSLKIEGRMKGIHYLATVLRVYREAVDRFYEDPEGWAPDPGWIEELEGVSARGCGPGFYFGHPGPESMRHDVSSVENHGVFIGKIIRDVGGMALVEARNRFFLNEEVEVLGRRGPIVPDVIQKIVNEKGESAALAQPGERVRVLFEKNHAPNDIARRKAPR</sequence>
<accession>A0A484HGE2</accession>
<dbReference type="Gene3D" id="2.40.30.10">
    <property type="entry name" value="Translation factors"/>
    <property type="match status" value="1"/>
</dbReference>
<evidence type="ECO:0000256" key="2">
    <source>
        <dbReference type="ARBA" id="ARBA00022801"/>
    </source>
</evidence>
<keyword evidence="2" id="KW-0378">Hydrolase</keyword>
<proteinExistence type="inferred from homology"/>
<dbReference type="EMBL" id="CAACVI010000023">
    <property type="protein sequence ID" value="VEN74280.1"/>
    <property type="molecule type" value="Genomic_DNA"/>
</dbReference>
<dbReference type="InterPro" id="IPR001539">
    <property type="entry name" value="Peptidase_U32"/>
</dbReference>
<comment type="similarity">
    <text evidence="3">Belongs to the peptidase U32 family.</text>
</comment>
<dbReference type="PROSITE" id="PS01276">
    <property type="entry name" value="PEPTIDASE_U32"/>
    <property type="match status" value="1"/>
</dbReference>
<protein>
    <submittedName>
        <fullName evidence="5">Peptidase U32</fullName>
    </submittedName>
</protein>
<dbReference type="InterPro" id="IPR051454">
    <property type="entry name" value="RNA/ubiquinone_mod_enzymes"/>
</dbReference>